<keyword evidence="1" id="KW-0812">Transmembrane</keyword>
<dbReference type="InterPro" id="IPR012348">
    <property type="entry name" value="RNR-like"/>
</dbReference>
<reference evidence="3" key="1">
    <citation type="submission" date="2020-05" db="EMBL/GenBank/DDBJ databases">
        <title>Frigoriglobus tundricola gen. nov., sp. nov., a psychrotolerant cellulolytic planctomycete of the family Gemmataceae with two divergent copies of 16S rRNA gene.</title>
        <authorList>
            <person name="Kulichevskaya I.S."/>
            <person name="Ivanova A.A."/>
            <person name="Naumoff D.G."/>
            <person name="Beletsky A.V."/>
            <person name="Rijpstra W.I.C."/>
            <person name="Sinninghe Damste J.S."/>
            <person name="Mardanov A.V."/>
            <person name="Ravin N.V."/>
            <person name="Dedysh S.N."/>
        </authorList>
    </citation>
    <scope>NUCLEOTIDE SEQUENCE [LARGE SCALE GENOMIC DNA]</scope>
    <source>
        <strain evidence="3">PL17</strain>
    </source>
</reference>
<evidence type="ECO:0000256" key="1">
    <source>
        <dbReference type="SAM" id="Phobius"/>
    </source>
</evidence>
<evidence type="ECO:0000313" key="2">
    <source>
        <dbReference type="EMBL" id="QJW95028.1"/>
    </source>
</evidence>
<dbReference type="EMBL" id="CP053452">
    <property type="protein sequence ID" value="QJW95028.1"/>
    <property type="molecule type" value="Genomic_DNA"/>
</dbReference>
<dbReference type="GO" id="GO:0016491">
    <property type="term" value="F:oxidoreductase activity"/>
    <property type="evidence" value="ECO:0007669"/>
    <property type="project" value="InterPro"/>
</dbReference>
<evidence type="ECO:0008006" key="4">
    <source>
        <dbReference type="Google" id="ProtNLM"/>
    </source>
</evidence>
<protein>
    <recommendedName>
        <fullName evidence="4">Ferritin-like domain-containing protein</fullName>
    </recommendedName>
</protein>
<gene>
    <name evidence="2" type="ORF">FTUN_2554</name>
</gene>
<feature type="transmembrane region" description="Helical" evidence="1">
    <location>
        <begin position="203"/>
        <end position="225"/>
    </location>
</feature>
<feature type="transmembrane region" description="Helical" evidence="1">
    <location>
        <begin position="143"/>
        <end position="162"/>
    </location>
</feature>
<dbReference type="CDD" id="cd00657">
    <property type="entry name" value="Ferritin_like"/>
    <property type="match status" value="1"/>
</dbReference>
<dbReference type="KEGG" id="ftj:FTUN_2554"/>
<keyword evidence="1" id="KW-0472">Membrane</keyword>
<dbReference type="AlphaFoldDB" id="A0A6M5YM57"/>
<name>A0A6M5YM57_9BACT</name>
<organism evidence="2 3">
    <name type="scientific">Frigoriglobus tundricola</name>
    <dbReference type="NCBI Taxonomy" id="2774151"/>
    <lineage>
        <taxon>Bacteria</taxon>
        <taxon>Pseudomonadati</taxon>
        <taxon>Planctomycetota</taxon>
        <taxon>Planctomycetia</taxon>
        <taxon>Gemmatales</taxon>
        <taxon>Gemmataceae</taxon>
        <taxon>Frigoriglobus</taxon>
    </lineage>
</organism>
<dbReference type="InterPro" id="IPR009078">
    <property type="entry name" value="Ferritin-like_SF"/>
</dbReference>
<sequence length="269" mass="30273">MEALMLTTEAATPGAAVVRPTVWTSAEWSAYFRANAGNRLDVPREAGAGVTPEELAEIVDSLRAWQLGETSDGSRLLRTAEAHAARIGDPGFVDAIRLFIAEEQRHGEELGRFLDAAAVPRVRRDLGDSLFRVFRHFLMRMEVWATVVVMIEVHALLYYAAIRRATGSAVLRRICDQILRDEVPHIRFQCERLAIIHRGRGRVLGVLTAASQRVLFVGITMAVWVGHRRALRAGGFTFRRFWRNSWAQMGRAWRAMRPGAYRWPVRAGG</sequence>
<keyword evidence="3" id="KW-1185">Reference proteome</keyword>
<keyword evidence="1" id="KW-1133">Transmembrane helix</keyword>
<dbReference type="Gene3D" id="1.10.620.20">
    <property type="entry name" value="Ribonucleotide Reductase, subunit A"/>
    <property type="match status" value="1"/>
</dbReference>
<proteinExistence type="predicted"/>
<dbReference type="Proteomes" id="UP000503447">
    <property type="component" value="Chromosome"/>
</dbReference>
<accession>A0A6M5YM57</accession>
<dbReference type="SUPFAM" id="SSF47240">
    <property type="entry name" value="Ferritin-like"/>
    <property type="match status" value="1"/>
</dbReference>
<evidence type="ECO:0000313" key="3">
    <source>
        <dbReference type="Proteomes" id="UP000503447"/>
    </source>
</evidence>